<name>A0ABN9UPH7_9DINO</name>
<accession>A0ABN9UPH7</accession>
<evidence type="ECO:0000313" key="2">
    <source>
        <dbReference type="EMBL" id="CAK0861659.1"/>
    </source>
</evidence>
<evidence type="ECO:0000256" key="1">
    <source>
        <dbReference type="SAM" id="Phobius"/>
    </source>
</evidence>
<dbReference type="PANTHER" id="PTHR48009">
    <property type="entry name" value="LEUCINE-RICH REPEAT (LRR) FAMILY PROTEIN"/>
    <property type="match status" value="1"/>
</dbReference>
<keyword evidence="1" id="KW-0812">Transmembrane</keyword>
<gene>
    <name evidence="2" type="ORF">PCOR1329_LOCUS50272</name>
</gene>
<proteinExistence type="predicted"/>
<feature type="transmembrane region" description="Helical" evidence="1">
    <location>
        <begin position="75"/>
        <end position="93"/>
    </location>
</feature>
<comment type="caution">
    <text evidence="2">The sequence shown here is derived from an EMBL/GenBank/DDBJ whole genome shotgun (WGS) entry which is preliminary data.</text>
</comment>
<dbReference type="InterPro" id="IPR053213">
    <property type="entry name" value="RLP29"/>
</dbReference>
<feature type="transmembrane region" description="Helical" evidence="1">
    <location>
        <begin position="113"/>
        <end position="131"/>
    </location>
</feature>
<dbReference type="Proteomes" id="UP001189429">
    <property type="component" value="Unassembled WGS sequence"/>
</dbReference>
<protein>
    <recommendedName>
        <fullName evidence="4">Leucine-rich repeat-containing N-terminal plant-type domain-containing protein</fullName>
    </recommendedName>
</protein>
<organism evidence="2 3">
    <name type="scientific">Prorocentrum cordatum</name>
    <dbReference type="NCBI Taxonomy" id="2364126"/>
    <lineage>
        <taxon>Eukaryota</taxon>
        <taxon>Sar</taxon>
        <taxon>Alveolata</taxon>
        <taxon>Dinophyceae</taxon>
        <taxon>Prorocentrales</taxon>
        <taxon>Prorocentraceae</taxon>
        <taxon>Prorocentrum</taxon>
    </lineage>
</organism>
<dbReference type="SUPFAM" id="SSF52058">
    <property type="entry name" value="L domain-like"/>
    <property type="match status" value="1"/>
</dbReference>
<evidence type="ECO:0000313" key="3">
    <source>
        <dbReference type="Proteomes" id="UP001189429"/>
    </source>
</evidence>
<keyword evidence="1" id="KW-0472">Membrane</keyword>
<sequence>MSYSNGYMDGHIAQHSAYNPEYGISNGGMSKGFFEPRGRKRMNIVSIAMSLFLPWAMFSVVFAVMSFSIHYQQPTFAYLIVGLCFVVVLWSGFHAAVETRKKIAGVGKEPTWYIFMFLTLLLAWGCGWVFGDINFFQNLQPFYDVTNLNTYPQVDPSKFRGQQLMDAGRIVFTPESKLDLRRSMGFKNLETYCVAPITIGDENVTYKTLQSYDFWAVGMNCCSGSDADFHCGEFNNPSAHAGLRLMNDGQRAFFRLAVQQAEAAYNIRAVHPLFFYWMQDPIDEVNAYQDEGFKYYLLGMFSYFAVQLFLVVCAACDGTRQQPWSALAAACRVGILLEQVDAGQGLIAAAVAAGAAYNETSREKKKRADGMTRLGAALAHALGLPCATASGGLMDNERLFESDGSWHRGQRNRVPFETACYYTHEPELPYGCQRSRRLSDAWTADGTYYPAEPVGWWVHDDRSTRVRERNALIKIFESTGGAGWRANDNWVSDSTGGWSEPCWDFWYGVTCDEHGHVIALELSDNRLVGSLPDALGDLWHLMKLDLSSTSSAYHTHENADTNVLTGALPSLAKATRLAEIDISGNQFQSLPDDLSSSWQTLRVLSASNNRLTALPNDLFMLRKLHTLELSFNSIAANLTEWSHHFGNLAEARYVHVDNNELCGGITDEVIGMKKILVFDVSHNPRT</sequence>
<dbReference type="Pfam" id="PF13855">
    <property type="entry name" value="LRR_8"/>
    <property type="match status" value="1"/>
</dbReference>
<keyword evidence="3" id="KW-1185">Reference proteome</keyword>
<dbReference type="InterPro" id="IPR032675">
    <property type="entry name" value="LRR_dom_sf"/>
</dbReference>
<dbReference type="Gene3D" id="3.80.10.10">
    <property type="entry name" value="Ribonuclease Inhibitor"/>
    <property type="match status" value="1"/>
</dbReference>
<keyword evidence="1" id="KW-1133">Transmembrane helix</keyword>
<evidence type="ECO:0008006" key="4">
    <source>
        <dbReference type="Google" id="ProtNLM"/>
    </source>
</evidence>
<dbReference type="PANTHER" id="PTHR48009:SF4">
    <property type="entry name" value="LEUCINE-RICH REPEAT (LRR) FAMILY PROTEIN"/>
    <property type="match status" value="1"/>
</dbReference>
<dbReference type="EMBL" id="CAUYUJ010016083">
    <property type="protein sequence ID" value="CAK0861659.1"/>
    <property type="molecule type" value="Genomic_DNA"/>
</dbReference>
<dbReference type="PROSITE" id="PS51450">
    <property type="entry name" value="LRR"/>
    <property type="match status" value="1"/>
</dbReference>
<reference evidence="2" key="1">
    <citation type="submission" date="2023-10" db="EMBL/GenBank/DDBJ databases">
        <authorList>
            <person name="Chen Y."/>
            <person name="Shah S."/>
            <person name="Dougan E. K."/>
            <person name="Thang M."/>
            <person name="Chan C."/>
        </authorList>
    </citation>
    <scope>NUCLEOTIDE SEQUENCE [LARGE SCALE GENOMIC DNA]</scope>
</reference>
<feature type="transmembrane region" description="Helical" evidence="1">
    <location>
        <begin position="44"/>
        <end position="69"/>
    </location>
</feature>
<dbReference type="InterPro" id="IPR001611">
    <property type="entry name" value="Leu-rich_rpt"/>
</dbReference>